<comment type="similarity">
    <text evidence="1">Belongs to the LysR transcriptional regulatory family.</text>
</comment>
<dbReference type="Pfam" id="PF00126">
    <property type="entry name" value="HTH_1"/>
    <property type="match status" value="1"/>
</dbReference>
<dbReference type="PANTHER" id="PTHR30118:SF11">
    <property type="entry name" value="HTH-TYPE TRANSCRIPTIONAL REGULATOR YIDZ"/>
    <property type="match status" value="1"/>
</dbReference>
<name>A0A6I3S658_9BURK</name>
<dbReference type="AlphaFoldDB" id="A0A6I3S658"/>
<evidence type="ECO:0000256" key="4">
    <source>
        <dbReference type="ARBA" id="ARBA00023163"/>
    </source>
</evidence>
<dbReference type="Gene3D" id="3.40.190.10">
    <property type="entry name" value="Periplasmic binding protein-like II"/>
    <property type="match status" value="2"/>
</dbReference>
<dbReference type="PROSITE" id="PS50931">
    <property type="entry name" value="HTH_LYSR"/>
    <property type="match status" value="1"/>
</dbReference>
<proteinExistence type="inferred from homology"/>
<gene>
    <name evidence="5" type="ORF">GMD42_02095</name>
</gene>
<dbReference type="SUPFAM" id="SSF46785">
    <property type="entry name" value="Winged helix' DNA-binding domain"/>
    <property type="match status" value="1"/>
</dbReference>
<evidence type="ECO:0000256" key="2">
    <source>
        <dbReference type="ARBA" id="ARBA00023015"/>
    </source>
</evidence>
<evidence type="ECO:0000313" key="5">
    <source>
        <dbReference type="EMBL" id="MTU42429.1"/>
    </source>
</evidence>
<reference evidence="5 6" key="1">
    <citation type="journal article" date="2019" name="Nat. Med.">
        <title>A library of human gut bacterial isolates paired with longitudinal multiomics data enables mechanistic microbiome research.</title>
        <authorList>
            <person name="Poyet M."/>
            <person name="Groussin M."/>
            <person name="Gibbons S.M."/>
            <person name="Avila-Pacheco J."/>
            <person name="Jiang X."/>
            <person name="Kearney S.M."/>
            <person name="Perrotta A.R."/>
            <person name="Berdy B."/>
            <person name="Zhao S."/>
            <person name="Lieberman T.D."/>
            <person name="Swanson P.K."/>
            <person name="Smith M."/>
            <person name="Roesemann S."/>
            <person name="Alexander J.E."/>
            <person name="Rich S.A."/>
            <person name="Livny J."/>
            <person name="Vlamakis H."/>
            <person name="Clish C."/>
            <person name="Bullock K."/>
            <person name="Deik A."/>
            <person name="Scott J."/>
            <person name="Pierce K.A."/>
            <person name="Xavier R.J."/>
            <person name="Alm E.J."/>
        </authorList>
    </citation>
    <scope>NUCLEOTIDE SEQUENCE [LARGE SCALE GENOMIC DNA]</scope>
    <source>
        <strain evidence="5 6">BIOML-A2</strain>
    </source>
</reference>
<dbReference type="GeneID" id="43348583"/>
<dbReference type="GO" id="GO:0003700">
    <property type="term" value="F:DNA-binding transcription factor activity"/>
    <property type="evidence" value="ECO:0007669"/>
    <property type="project" value="InterPro"/>
</dbReference>
<comment type="caution">
    <text evidence="5">The sequence shown here is derived from an EMBL/GenBank/DDBJ whole genome shotgun (WGS) entry which is preliminary data.</text>
</comment>
<dbReference type="GO" id="GO:0003677">
    <property type="term" value="F:DNA binding"/>
    <property type="evidence" value="ECO:0007669"/>
    <property type="project" value="UniProtKB-KW"/>
</dbReference>
<dbReference type="Pfam" id="PF03466">
    <property type="entry name" value="LysR_substrate"/>
    <property type="match status" value="1"/>
</dbReference>
<dbReference type="InterPro" id="IPR005119">
    <property type="entry name" value="LysR_subst-bd"/>
</dbReference>
<dbReference type="Gene3D" id="1.10.10.10">
    <property type="entry name" value="Winged helix-like DNA-binding domain superfamily/Winged helix DNA-binding domain"/>
    <property type="match status" value="1"/>
</dbReference>
<evidence type="ECO:0000313" key="6">
    <source>
        <dbReference type="Proteomes" id="UP000462362"/>
    </source>
</evidence>
<organism evidence="5 6">
    <name type="scientific">Parasutterella excrementihominis</name>
    <dbReference type="NCBI Taxonomy" id="487175"/>
    <lineage>
        <taxon>Bacteria</taxon>
        <taxon>Pseudomonadati</taxon>
        <taxon>Pseudomonadota</taxon>
        <taxon>Betaproteobacteria</taxon>
        <taxon>Burkholderiales</taxon>
        <taxon>Sutterellaceae</taxon>
        <taxon>Parasutterella</taxon>
    </lineage>
</organism>
<dbReference type="SUPFAM" id="SSF53850">
    <property type="entry name" value="Periplasmic binding protein-like II"/>
    <property type="match status" value="1"/>
</dbReference>
<dbReference type="InterPro" id="IPR000847">
    <property type="entry name" value="LysR_HTH_N"/>
</dbReference>
<dbReference type="CDD" id="cd05466">
    <property type="entry name" value="PBP2_LTTR_substrate"/>
    <property type="match status" value="1"/>
</dbReference>
<dbReference type="RefSeq" id="WP_008864024.1">
    <property type="nucleotide sequence ID" value="NZ_CAMSPD010000006.1"/>
</dbReference>
<evidence type="ECO:0000256" key="3">
    <source>
        <dbReference type="ARBA" id="ARBA00023125"/>
    </source>
</evidence>
<keyword evidence="4" id="KW-0804">Transcription</keyword>
<keyword evidence="3" id="KW-0238">DNA-binding</keyword>
<dbReference type="InterPro" id="IPR036390">
    <property type="entry name" value="WH_DNA-bd_sf"/>
</dbReference>
<sequence length="321" mass="36676">MTINQLTYQLCKIFLAVFKLRNASQAATELGISNSAISRALASLREMYDDPLFVRTQSGFCPTQKAVEISQTMVEIVQLFRKMDKQHSKFDPFTSEGAFELRVYDEFCFPTLKVINEKLLPRAPKMRFNTRILSHNCIPELINGEVDFAIVYEGFGDPRLNYECFAETSDIYLFGRTGHPLFTQKKFSIDDISKYPLLEIDNYSDVACPLLVGVCEEKGLQMQVSNYTESLAAAFRLLMSTDSVAVVCNQFTRQYSKLVPGVSYMTLSRQVINRIKKMRSAERPIGNYIVYGNTNQSPAFDWVKRELKKGLSEEWQTALNE</sequence>
<dbReference type="InterPro" id="IPR050389">
    <property type="entry name" value="LysR-type_TF"/>
</dbReference>
<dbReference type="EMBL" id="WNCL01000004">
    <property type="protein sequence ID" value="MTU42429.1"/>
    <property type="molecule type" value="Genomic_DNA"/>
</dbReference>
<accession>A0A6I3S658</accession>
<dbReference type="PANTHER" id="PTHR30118">
    <property type="entry name" value="HTH-TYPE TRANSCRIPTIONAL REGULATOR LEUO-RELATED"/>
    <property type="match status" value="1"/>
</dbReference>
<protein>
    <submittedName>
        <fullName evidence="5">LysR family transcriptional regulator</fullName>
    </submittedName>
</protein>
<dbReference type="Proteomes" id="UP000462362">
    <property type="component" value="Unassembled WGS sequence"/>
</dbReference>
<dbReference type="InterPro" id="IPR036388">
    <property type="entry name" value="WH-like_DNA-bd_sf"/>
</dbReference>
<evidence type="ECO:0000256" key="1">
    <source>
        <dbReference type="ARBA" id="ARBA00009437"/>
    </source>
</evidence>
<keyword evidence="2" id="KW-0805">Transcription regulation</keyword>